<name>A0A9N9F7I6_9GLOM</name>
<dbReference type="OrthoDB" id="2411669at2759"/>
<comment type="caution">
    <text evidence="1">The sequence shown here is derived from an EMBL/GenBank/DDBJ whole genome shotgun (WGS) entry which is preliminary data.</text>
</comment>
<gene>
    <name evidence="1" type="ORF">PBRASI_LOCUS3278</name>
</gene>
<reference evidence="1" key="1">
    <citation type="submission" date="2021-06" db="EMBL/GenBank/DDBJ databases">
        <authorList>
            <person name="Kallberg Y."/>
            <person name="Tangrot J."/>
            <person name="Rosling A."/>
        </authorList>
    </citation>
    <scope>NUCLEOTIDE SEQUENCE</scope>
    <source>
        <strain evidence="1">BR232B</strain>
    </source>
</reference>
<dbReference type="Proteomes" id="UP000789739">
    <property type="component" value="Unassembled WGS sequence"/>
</dbReference>
<keyword evidence="2" id="KW-1185">Reference proteome</keyword>
<proteinExistence type="predicted"/>
<dbReference type="EMBL" id="CAJVPI010000290">
    <property type="protein sequence ID" value="CAG8514219.1"/>
    <property type="molecule type" value="Genomic_DNA"/>
</dbReference>
<sequence>MSLYDDFFARANIGDEAFIPRKGTLTHSPDIQPAGTKLIDDPQDYFIGRNGAQYDVDRGTSITARSRNYIYVRGASALSTEGVIELYFVPSSLLMHPNGWSKNQLKDEKGNTSIPFKALNNQRIVLSTPFVWDNPIPDQHYCLVSRIVTKRHPNPIPTSLAGWDSFYEWLKESPGIGWRNISIVNSSLPTSTATTDLHIPQEWDSHDALVYLETIDIPNGVTVSFSSSNIDPPFKLEPQKITHSPQRFYVFTKLNSGTMGKVTYTYNRNGIQVPDNAKLVLNVVKLSQIGSVTTVFKRE</sequence>
<dbReference type="AlphaFoldDB" id="A0A9N9F7I6"/>
<evidence type="ECO:0000313" key="2">
    <source>
        <dbReference type="Proteomes" id="UP000789739"/>
    </source>
</evidence>
<accession>A0A9N9F7I6</accession>
<evidence type="ECO:0000313" key="1">
    <source>
        <dbReference type="EMBL" id="CAG8514219.1"/>
    </source>
</evidence>
<protein>
    <submittedName>
        <fullName evidence="1">9023_t:CDS:1</fullName>
    </submittedName>
</protein>
<organism evidence="1 2">
    <name type="scientific">Paraglomus brasilianum</name>
    <dbReference type="NCBI Taxonomy" id="144538"/>
    <lineage>
        <taxon>Eukaryota</taxon>
        <taxon>Fungi</taxon>
        <taxon>Fungi incertae sedis</taxon>
        <taxon>Mucoromycota</taxon>
        <taxon>Glomeromycotina</taxon>
        <taxon>Glomeromycetes</taxon>
        <taxon>Paraglomerales</taxon>
        <taxon>Paraglomeraceae</taxon>
        <taxon>Paraglomus</taxon>
    </lineage>
</organism>